<name>A0A1Y2F1A1_9BASI</name>
<keyword evidence="3" id="KW-1185">Reference proteome</keyword>
<accession>A0A1Y2F1A1</accession>
<protein>
    <submittedName>
        <fullName evidence="2">Uncharacterized protein</fullName>
    </submittedName>
</protein>
<feature type="region of interest" description="Disordered" evidence="1">
    <location>
        <begin position="331"/>
        <end position="399"/>
    </location>
</feature>
<feature type="compositionally biased region" description="Basic and acidic residues" evidence="1">
    <location>
        <begin position="25"/>
        <end position="36"/>
    </location>
</feature>
<feature type="compositionally biased region" description="Basic and acidic residues" evidence="1">
    <location>
        <begin position="354"/>
        <end position="367"/>
    </location>
</feature>
<reference evidence="2 3" key="1">
    <citation type="submission" date="2016-07" db="EMBL/GenBank/DDBJ databases">
        <title>Pervasive Adenine N6-methylation of Active Genes in Fungi.</title>
        <authorList>
            <consortium name="DOE Joint Genome Institute"/>
            <person name="Mondo S.J."/>
            <person name="Dannebaum R.O."/>
            <person name="Kuo R.C."/>
            <person name="Labutti K."/>
            <person name="Haridas S."/>
            <person name="Kuo A."/>
            <person name="Salamov A."/>
            <person name="Ahrendt S.R."/>
            <person name="Lipzen A."/>
            <person name="Sullivan W."/>
            <person name="Andreopoulos W.B."/>
            <person name="Clum A."/>
            <person name="Lindquist E."/>
            <person name="Daum C."/>
            <person name="Ramamoorthy G.K."/>
            <person name="Gryganskyi A."/>
            <person name="Culley D."/>
            <person name="Magnuson J.K."/>
            <person name="James T.Y."/>
            <person name="O'Malley M.A."/>
            <person name="Stajich J.E."/>
            <person name="Spatafora J.W."/>
            <person name="Visel A."/>
            <person name="Grigoriev I.V."/>
        </authorList>
    </citation>
    <scope>NUCLEOTIDE SEQUENCE [LARGE SCALE GENOMIC DNA]</scope>
    <source>
        <strain evidence="2 3">62-1032</strain>
    </source>
</reference>
<evidence type="ECO:0000313" key="3">
    <source>
        <dbReference type="Proteomes" id="UP000193467"/>
    </source>
</evidence>
<dbReference type="EMBL" id="MCGR01000031">
    <property type="protein sequence ID" value="ORY77658.1"/>
    <property type="molecule type" value="Genomic_DNA"/>
</dbReference>
<feature type="region of interest" description="Disordered" evidence="1">
    <location>
        <begin position="16"/>
        <end position="36"/>
    </location>
</feature>
<evidence type="ECO:0000313" key="2">
    <source>
        <dbReference type="EMBL" id="ORY77658.1"/>
    </source>
</evidence>
<dbReference type="AlphaFoldDB" id="A0A1Y2F1A1"/>
<feature type="compositionally biased region" description="Gly residues" evidence="1">
    <location>
        <begin position="371"/>
        <end position="385"/>
    </location>
</feature>
<evidence type="ECO:0000256" key="1">
    <source>
        <dbReference type="SAM" id="MobiDB-lite"/>
    </source>
</evidence>
<comment type="caution">
    <text evidence="2">The sequence shown here is derived from an EMBL/GenBank/DDBJ whole genome shotgun (WGS) entry which is preliminary data.</text>
</comment>
<proteinExistence type="predicted"/>
<sequence length="523" mass="55809">MQRGTNESAEDYIKRLEAHSVSQQRDTDKFKQAADRAAAEKVAAEKAVEEERKKVEAERKRADDAIAAGKENITEEGLARAIQQSGSLVNRGKMTAEGKIVAGTGGGTIPTNIQIRTGGGLPYPDDLIALAFVQHTLPPCSVMHDAALAEARKRVLDVKSNFTPDPKNPQRLQATLSDYQSRDAGLTMDELRLALTNIVRFLSNTIDGDGSLSDNVNRYMSLLSSHANPRSAFAVIAFHATRWPQIATTLAAHQPIVDLCKVTRQDIKNAGAMLVEGFDIDRILPQPASVGSVLSSCNKQEAAELVEYRKKLAIAQAKGYHLPGAVPKSFLKTHPDAAPSHPPEGMTIPGDTLCSRRESEDSTELRKPMKLGGGGGGSSSSGGRSGSADRGGKGGQSFRQEGNLASAAYAPKEAYGGGGGGGYGRPQQPQQRGYGGGGRVQLWCPFCRQWTTHAAVACPNPVHKGFPRNFSGALCVREDGRFIPICLGFNIEKGCTEDGCTRKHVCASCGKDHSATQCAEQSS</sequence>
<gene>
    <name evidence="2" type="ORF">BCR35DRAFT_114702</name>
</gene>
<organism evidence="2 3">
    <name type="scientific">Leucosporidium creatinivorum</name>
    <dbReference type="NCBI Taxonomy" id="106004"/>
    <lineage>
        <taxon>Eukaryota</taxon>
        <taxon>Fungi</taxon>
        <taxon>Dikarya</taxon>
        <taxon>Basidiomycota</taxon>
        <taxon>Pucciniomycotina</taxon>
        <taxon>Microbotryomycetes</taxon>
        <taxon>Leucosporidiales</taxon>
        <taxon>Leucosporidium</taxon>
    </lineage>
</organism>
<dbReference type="InParanoid" id="A0A1Y2F1A1"/>
<dbReference type="Proteomes" id="UP000193467">
    <property type="component" value="Unassembled WGS sequence"/>
</dbReference>